<evidence type="ECO:0000313" key="1">
    <source>
        <dbReference type="EMBL" id="MBS6634545.1"/>
    </source>
</evidence>
<dbReference type="InterPro" id="IPR050114">
    <property type="entry name" value="UPF0173_UPF0282_UlaG_hydrolase"/>
</dbReference>
<dbReference type="AlphaFoldDB" id="A0A943TBE8"/>
<dbReference type="SUPFAM" id="SSF56281">
    <property type="entry name" value="Metallo-hydrolase/oxidoreductase"/>
    <property type="match status" value="1"/>
</dbReference>
<reference evidence="1" key="1">
    <citation type="submission" date="2021-02" db="EMBL/GenBank/DDBJ databases">
        <title>Infant gut strain persistence is associated with maternal origin, phylogeny, and functional potential including surface adhesion and iron acquisition.</title>
        <authorList>
            <person name="Lou Y.C."/>
        </authorList>
    </citation>
    <scope>NUCLEOTIDE SEQUENCE</scope>
    <source>
        <strain evidence="1">L1_008_092G1_dasL1_008_092G1_concoct_16</strain>
    </source>
</reference>
<comment type="caution">
    <text evidence="1">The sequence shown here is derived from an EMBL/GenBank/DDBJ whole genome shotgun (WGS) entry which is preliminary data.</text>
</comment>
<organism evidence="1 2">
    <name type="scientific">Rothia mucilaginosa</name>
    <dbReference type="NCBI Taxonomy" id="43675"/>
    <lineage>
        <taxon>Bacteria</taxon>
        <taxon>Bacillati</taxon>
        <taxon>Actinomycetota</taxon>
        <taxon>Actinomycetes</taxon>
        <taxon>Micrococcales</taxon>
        <taxon>Micrococcaceae</taxon>
        <taxon>Rothia</taxon>
    </lineage>
</organism>
<dbReference type="Pfam" id="PF13483">
    <property type="entry name" value="Lactamase_B_3"/>
    <property type="match status" value="1"/>
</dbReference>
<dbReference type="PANTHER" id="PTHR43546">
    <property type="entry name" value="UPF0173 METAL-DEPENDENT HYDROLASE MJ1163-RELATED"/>
    <property type="match status" value="1"/>
</dbReference>
<sequence>MKLTKYTHSSIRIENDGHILVIDPGNFAPEGEHAEALQGAEYLFITHAHPDHFDAPSVLPIIAQRIAEGNPLKIWAVPEVAQVILEASPEAEVTVVEADTEFAIHGFDVKTFGGQHALIHPLIPVIRNVGYLFNNSVYHPGDSLVVPHRVKAQTVLVPIHAPWSKVQEVIDFVIATGAQRVVPIHNGMINQNGTGIIEGLVTNFGGKYGTELEHLNPGESIEIED</sequence>
<name>A0A943TBE8_9MICC</name>
<protein>
    <submittedName>
        <fullName evidence="1">MBL fold metallo-hydrolase</fullName>
    </submittedName>
</protein>
<dbReference type="Proteomes" id="UP000739069">
    <property type="component" value="Unassembled WGS sequence"/>
</dbReference>
<dbReference type="InterPro" id="IPR036866">
    <property type="entry name" value="RibonucZ/Hydroxyglut_hydro"/>
</dbReference>
<dbReference type="Gene3D" id="3.60.15.10">
    <property type="entry name" value="Ribonuclease Z/Hydroxyacylglutathione hydrolase-like"/>
    <property type="match status" value="1"/>
</dbReference>
<evidence type="ECO:0000313" key="2">
    <source>
        <dbReference type="Proteomes" id="UP000739069"/>
    </source>
</evidence>
<accession>A0A943TBE8</accession>
<dbReference type="RefSeq" id="WP_303952157.1">
    <property type="nucleotide sequence ID" value="NZ_JAGZXI010000003.1"/>
</dbReference>
<dbReference type="PANTHER" id="PTHR43546:SF3">
    <property type="entry name" value="UPF0173 METAL-DEPENDENT HYDROLASE MJ1163"/>
    <property type="match status" value="1"/>
</dbReference>
<proteinExistence type="predicted"/>
<dbReference type="EMBL" id="JAGZXI010000003">
    <property type="protein sequence ID" value="MBS6634545.1"/>
    <property type="molecule type" value="Genomic_DNA"/>
</dbReference>
<gene>
    <name evidence="1" type="ORF">KH265_02600</name>
</gene>